<organism evidence="2 3">
    <name type="scientific">Phlebiopsis gigantea (strain 11061_1 CR5-6)</name>
    <name type="common">White-rot fungus</name>
    <name type="synonym">Peniophora gigantea</name>
    <dbReference type="NCBI Taxonomy" id="745531"/>
    <lineage>
        <taxon>Eukaryota</taxon>
        <taxon>Fungi</taxon>
        <taxon>Dikarya</taxon>
        <taxon>Basidiomycota</taxon>
        <taxon>Agaricomycotina</taxon>
        <taxon>Agaricomycetes</taxon>
        <taxon>Polyporales</taxon>
        <taxon>Phanerochaetaceae</taxon>
        <taxon>Phlebiopsis</taxon>
    </lineage>
</organism>
<dbReference type="HOGENOM" id="CLU_269372_0_0_1"/>
<gene>
    <name evidence="2" type="ORF">PHLGIDRAFT_122605</name>
</gene>
<name>A0A0C3S070_PHLG1</name>
<evidence type="ECO:0000256" key="1">
    <source>
        <dbReference type="SAM" id="MobiDB-lite"/>
    </source>
</evidence>
<sequence>MEPIECPLECGILLPPDLEHEGMEQHLHDIHPETTRTPQPPHLQHQPEGIVFRSNNIDASSTAEAMTTGRHYATEWTTSVAGSSNALHPLPLHNRFSEALRTAPQPPYHDIGFVDPIEWLEQEASFHWFLQSIVPNLDICSNDNTQDAAAAARREQEKREIEQQQADLVAIEKWNMYRGEVNRKYNGTCEGFVLETGMLPSADAPASAGLEAFPLFRGDTLYVEAEDQAQGHSDDVFTTQPTPYGAFLETLDASINLAYTPPNLLVHNDFDTTRTTQAMPSVPLLDGDDWLAHVCNDRDDGRIHPKGDRSAGRARRRPARHSTEAGPSQPARKHDRSSSISKAHDGPGCAGDKRPRKRVCVARPASSNLKARMHLTQTEPVACPLECGVMLPADIQETEMALHMIAKHDSLTAWCATTKGCPLSDRCGKEYKVQEHEYWRTKVIARHLVHAHIGIVSFHCPAEGCSYESQRADGVTKHIKAKRCYVILSSWSPPQLMSFLQPRSGGTFSGREAANPYPSSSDVRRSVRFPTTVSHQYPFLTQVQNSNNESGLQQGFNHSEMYASNASLAGSRDEVAAQQWAASLRFVNERREVQEQEEYWRRIREPYGDPLAGYKNGNSVFAQGAGVEQPVFGAAPVNTFGLHSEYNPWQAVGEDYPQDVVDSTAHILPAVHQTAVQGPFDMADPGPVPWDQWLNADVLGGSPAPQTHGDPHNANNNTLLDHHIDNITITKLTSALAAFNEYGNNQGMQYYPREDLPTIPTTLNTYNVPQFNGMQYPALPPIPAAQDGTVLNTYSAPFTGMQQPAFTPIPAAVFPSIHNAYSTSFTGMQQPAFVHASPAGDTISTNTHGTPFTGMQHPAYPAFVPAPVVETHRTSEDRLVGTAQITPLPIVHKAAASGCPSTTVSAQLAVASAHAPPANEDASPPLQSTVPELVDDSSSEQNIPLKVASRSRADSKRQPAPSPPVRQRSRPSKQVSKAAQLLSPPPPAPPLRRSSRHKTLSFRGKYLLDDADNHAFNDSDDEYGPSGSAPVARPRRRPAPRNAEAGPSRPTRTRGRSSSTVKAHTRARSARTKIPSKYFEYVPVETPSLNYPPPRMELTQTEPVRCPIGCGVMLPASIQYAEMGGHLTDYHNSVVNKPGARQIKCPCRGCGTLCGKSIRDSFGTKDLSRHLVAQHLKITWWCCPADGCGFKRTREELTKYHISKVCYAGGVEDA</sequence>
<evidence type="ECO:0000313" key="2">
    <source>
        <dbReference type="EMBL" id="KIP02277.1"/>
    </source>
</evidence>
<proteinExistence type="predicted"/>
<evidence type="ECO:0000313" key="3">
    <source>
        <dbReference type="Proteomes" id="UP000053257"/>
    </source>
</evidence>
<keyword evidence="3" id="KW-1185">Reference proteome</keyword>
<feature type="compositionally biased region" description="Low complexity" evidence="1">
    <location>
        <begin position="1040"/>
        <end position="1060"/>
    </location>
</feature>
<feature type="region of interest" description="Disordered" evidence="1">
    <location>
        <begin position="1013"/>
        <end position="1072"/>
    </location>
</feature>
<feature type="region of interest" description="Disordered" evidence="1">
    <location>
        <begin position="296"/>
        <end position="357"/>
    </location>
</feature>
<accession>A0A0C3S070</accession>
<dbReference type="Proteomes" id="UP000053257">
    <property type="component" value="Unassembled WGS sequence"/>
</dbReference>
<feature type="region of interest" description="Disordered" evidence="1">
    <location>
        <begin position="912"/>
        <end position="996"/>
    </location>
</feature>
<reference evidence="2 3" key="1">
    <citation type="journal article" date="2014" name="PLoS Genet.">
        <title>Analysis of the Phlebiopsis gigantea genome, transcriptome and secretome provides insight into its pioneer colonization strategies of wood.</title>
        <authorList>
            <person name="Hori C."/>
            <person name="Ishida T."/>
            <person name="Igarashi K."/>
            <person name="Samejima M."/>
            <person name="Suzuki H."/>
            <person name="Master E."/>
            <person name="Ferreira P."/>
            <person name="Ruiz-Duenas F.J."/>
            <person name="Held B."/>
            <person name="Canessa P."/>
            <person name="Larrondo L.F."/>
            <person name="Schmoll M."/>
            <person name="Druzhinina I.S."/>
            <person name="Kubicek C.P."/>
            <person name="Gaskell J.A."/>
            <person name="Kersten P."/>
            <person name="St John F."/>
            <person name="Glasner J."/>
            <person name="Sabat G."/>
            <person name="Splinter BonDurant S."/>
            <person name="Syed K."/>
            <person name="Yadav J."/>
            <person name="Mgbeahuruike A.C."/>
            <person name="Kovalchuk A."/>
            <person name="Asiegbu F.O."/>
            <person name="Lackner G."/>
            <person name="Hoffmeister D."/>
            <person name="Rencoret J."/>
            <person name="Gutierrez A."/>
            <person name="Sun H."/>
            <person name="Lindquist E."/>
            <person name="Barry K."/>
            <person name="Riley R."/>
            <person name="Grigoriev I.V."/>
            <person name="Henrissat B."/>
            <person name="Kues U."/>
            <person name="Berka R.M."/>
            <person name="Martinez A.T."/>
            <person name="Covert S.F."/>
            <person name="Blanchette R.A."/>
            <person name="Cullen D."/>
        </authorList>
    </citation>
    <scope>NUCLEOTIDE SEQUENCE [LARGE SCALE GENOMIC DNA]</scope>
    <source>
        <strain evidence="2 3">11061_1 CR5-6</strain>
    </source>
</reference>
<dbReference type="AlphaFoldDB" id="A0A0C3S070"/>
<feature type="compositionally biased region" description="Basic and acidic residues" evidence="1">
    <location>
        <begin position="296"/>
        <end position="311"/>
    </location>
</feature>
<dbReference type="EMBL" id="KN840687">
    <property type="protein sequence ID" value="KIP02277.1"/>
    <property type="molecule type" value="Genomic_DNA"/>
</dbReference>
<feature type="compositionally biased region" description="Low complexity" evidence="1">
    <location>
        <begin position="972"/>
        <end position="982"/>
    </location>
</feature>
<protein>
    <submittedName>
        <fullName evidence="2">Uncharacterized protein</fullName>
    </submittedName>
</protein>